<dbReference type="InterPro" id="IPR025705">
    <property type="entry name" value="Beta_hexosaminidase_sua/sub"/>
</dbReference>
<dbReference type="EMBL" id="CAJZBQ010000051">
    <property type="protein sequence ID" value="CAG9330154.1"/>
    <property type="molecule type" value="Genomic_DNA"/>
</dbReference>
<feature type="domain" description="Beta-hexosaminidase eukaryotic type N-terminal" evidence="11">
    <location>
        <begin position="26"/>
        <end position="138"/>
    </location>
</feature>
<feature type="signal peptide" evidence="9">
    <location>
        <begin position="1"/>
        <end position="19"/>
    </location>
</feature>
<evidence type="ECO:0000259" key="10">
    <source>
        <dbReference type="Pfam" id="PF00728"/>
    </source>
</evidence>
<evidence type="ECO:0000256" key="6">
    <source>
        <dbReference type="ARBA" id="ARBA00023295"/>
    </source>
</evidence>
<comment type="similarity">
    <text evidence="2 7">Belongs to the glycosyl hydrolase 20 family.</text>
</comment>
<feature type="chain" id="PRO_5043728749" description="Beta-hexosaminidase" evidence="9">
    <location>
        <begin position="20"/>
        <end position="548"/>
    </location>
</feature>
<keyword evidence="3 9" id="KW-0732">Signal</keyword>
<evidence type="ECO:0000256" key="8">
    <source>
        <dbReference type="PIRSR" id="PIRSR001093-1"/>
    </source>
</evidence>
<dbReference type="SUPFAM" id="SSF51445">
    <property type="entry name" value="(Trans)glycosidases"/>
    <property type="match status" value="1"/>
</dbReference>
<dbReference type="PIRSF" id="PIRSF001093">
    <property type="entry name" value="B-hxosamndse_ab_euk"/>
    <property type="match status" value="1"/>
</dbReference>
<feature type="domain" description="Glycoside hydrolase family 20 catalytic" evidence="10">
    <location>
        <begin position="164"/>
        <end position="501"/>
    </location>
</feature>
<comment type="catalytic activity">
    <reaction evidence="1 7">
        <text>Hydrolysis of terminal non-reducing N-acetyl-D-hexosamine residues in N-acetyl-beta-D-hexosaminides.</text>
        <dbReference type="EC" id="3.2.1.52"/>
    </reaction>
</comment>
<organism evidence="12 13">
    <name type="scientific">Blepharisma stoltei</name>
    <dbReference type="NCBI Taxonomy" id="1481888"/>
    <lineage>
        <taxon>Eukaryota</taxon>
        <taxon>Sar</taxon>
        <taxon>Alveolata</taxon>
        <taxon>Ciliophora</taxon>
        <taxon>Postciliodesmatophora</taxon>
        <taxon>Heterotrichea</taxon>
        <taxon>Heterotrichida</taxon>
        <taxon>Blepharismidae</taxon>
        <taxon>Blepharisma</taxon>
    </lineage>
</organism>
<dbReference type="Pfam" id="PF00728">
    <property type="entry name" value="Glyco_hydro_20"/>
    <property type="match status" value="1"/>
</dbReference>
<dbReference type="PANTHER" id="PTHR22600:SF21">
    <property type="entry name" value="BETA-HEXOSAMINIDASE A"/>
    <property type="match status" value="1"/>
</dbReference>
<sequence>MGKGWNFVLISAILCIANAESVRHKIFPTPQEFSEGENVLTFDACEFDIKHNQEKAPIDVNPIIKKYKSRIFGKILDCPSYFLSKRVLEIQIPTLIQEYFPAKIEDTDESYSLKITETEIILSANQYSGLVHGLETFSRLIKPSDNGKYVIENVPITIQDIPRFSYRGIMIDTARHFIGAQSIMRVIDGMAMAKLNVLHWHIVDDDSFPMESLSFPSLANYTAFSLLQTYLKEEIQSIVSYANTNAIRIIPEFDNPGHTRSLGLDPSFNPLVTCFNTHWPYSMPSGPKIQGGPPTGALDPSNSTTYSLIAGIFQDLNFYFPDSYVHLGGDEVIFSCWSSVPAIVQFMQQNKIQTYQALMNYYINKARGVLTSVNSTKTALYWLNEATFYLQVKSTDILEYWGLSANISKLATLYPNNKIVIAPSDVYYMDCGMGNPYGGISWCDPYHSWWSIYLLEPTQYLSANQILGGEVPMWAELVNDWNIDGKIWPRAAGLAERYWSQNSKVNVPSLVTSLNSLIVAMNAQGIGASPITGHYCEINGSFCFSTPS</sequence>
<dbReference type="FunFam" id="3.20.20.80:FF:000063">
    <property type="entry name" value="Beta-hexosaminidase"/>
    <property type="match status" value="1"/>
</dbReference>
<dbReference type="GO" id="GO:0006689">
    <property type="term" value="P:ganglioside catabolic process"/>
    <property type="evidence" value="ECO:0007669"/>
    <property type="project" value="TreeGrafter"/>
</dbReference>
<dbReference type="GO" id="GO:0016020">
    <property type="term" value="C:membrane"/>
    <property type="evidence" value="ECO:0007669"/>
    <property type="project" value="TreeGrafter"/>
</dbReference>
<evidence type="ECO:0000256" key="9">
    <source>
        <dbReference type="SAM" id="SignalP"/>
    </source>
</evidence>
<dbReference type="PRINTS" id="PR00738">
    <property type="entry name" value="GLHYDRLASE20"/>
</dbReference>
<evidence type="ECO:0000313" key="12">
    <source>
        <dbReference type="EMBL" id="CAG9330154.1"/>
    </source>
</evidence>
<dbReference type="Proteomes" id="UP001162131">
    <property type="component" value="Unassembled WGS sequence"/>
</dbReference>
<evidence type="ECO:0000259" key="11">
    <source>
        <dbReference type="Pfam" id="PF14845"/>
    </source>
</evidence>
<dbReference type="EC" id="3.2.1.52" evidence="7"/>
<dbReference type="Gene3D" id="3.20.20.80">
    <property type="entry name" value="Glycosidases"/>
    <property type="match status" value="1"/>
</dbReference>
<feature type="active site" description="Proton donor" evidence="8">
    <location>
        <position position="331"/>
    </location>
</feature>
<dbReference type="InterPro" id="IPR029018">
    <property type="entry name" value="Hex-like_dom2"/>
</dbReference>
<gene>
    <name evidence="12" type="ORF">BSTOLATCC_MIC50756</name>
</gene>
<dbReference type="GO" id="GO:0005764">
    <property type="term" value="C:lysosome"/>
    <property type="evidence" value="ECO:0007669"/>
    <property type="project" value="TreeGrafter"/>
</dbReference>
<evidence type="ECO:0000313" key="13">
    <source>
        <dbReference type="Proteomes" id="UP001162131"/>
    </source>
</evidence>
<keyword evidence="5" id="KW-0325">Glycoprotein</keyword>
<evidence type="ECO:0000256" key="1">
    <source>
        <dbReference type="ARBA" id="ARBA00001231"/>
    </source>
</evidence>
<dbReference type="InterPro" id="IPR029019">
    <property type="entry name" value="HEX_eukaryotic_N"/>
</dbReference>
<evidence type="ECO:0000256" key="4">
    <source>
        <dbReference type="ARBA" id="ARBA00022801"/>
    </source>
</evidence>
<keyword evidence="13" id="KW-1185">Reference proteome</keyword>
<name>A0AAU9JVX3_9CILI</name>
<comment type="caution">
    <text evidence="12">The sequence shown here is derived from an EMBL/GenBank/DDBJ whole genome shotgun (WGS) entry which is preliminary data.</text>
</comment>
<protein>
    <recommendedName>
        <fullName evidence="7">Beta-hexosaminidase</fullName>
        <ecNumber evidence="7">3.2.1.52</ecNumber>
    </recommendedName>
</protein>
<dbReference type="PANTHER" id="PTHR22600">
    <property type="entry name" value="BETA-HEXOSAMINIDASE"/>
    <property type="match status" value="1"/>
</dbReference>
<dbReference type="Gene3D" id="3.30.379.10">
    <property type="entry name" value="Chitobiase/beta-hexosaminidase domain 2-like"/>
    <property type="match status" value="1"/>
</dbReference>
<evidence type="ECO:0000256" key="3">
    <source>
        <dbReference type="ARBA" id="ARBA00022729"/>
    </source>
</evidence>
<dbReference type="GO" id="GO:0005975">
    <property type="term" value="P:carbohydrate metabolic process"/>
    <property type="evidence" value="ECO:0007669"/>
    <property type="project" value="InterPro"/>
</dbReference>
<keyword evidence="6 7" id="KW-0326">Glycosidase</keyword>
<evidence type="ECO:0000256" key="7">
    <source>
        <dbReference type="PIRNR" id="PIRNR001093"/>
    </source>
</evidence>
<dbReference type="GO" id="GO:0004563">
    <property type="term" value="F:beta-N-acetylhexosaminidase activity"/>
    <property type="evidence" value="ECO:0007669"/>
    <property type="project" value="UniProtKB-EC"/>
</dbReference>
<keyword evidence="4 7" id="KW-0378">Hydrolase</keyword>
<evidence type="ECO:0000256" key="5">
    <source>
        <dbReference type="ARBA" id="ARBA00023180"/>
    </source>
</evidence>
<dbReference type="InterPro" id="IPR017853">
    <property type="entry name" value="GH"/>
</dbReference>
<dbReference type="InterPro" id="IPR015883">
    <property type="entry name" value="Glyco_hydro_20_cat"/>
</dbReference>
<proteinExistence type="inferred from homology"/>
<dbReference type="AlphaFoldDB" id="A0AAU9JVX3"/>
<dbReference type="GO" id="GO:0030203">
    <property type="term" value="P:glycosaminoglycan metabolic process"/>
    <property type="evidence" value="ECO:0007669"/>
    <property type="project" value="TreeGrafter"/>
</dbReference>
<accession>A0AAU9JVX3</accession>
<evidence type="ECO:0000256" key="2">
    <source>
        <dbReference type="ARBA" id="ARBA00006285"/>
    </source>
</evidence>
<dbReference type="Pfam" id="PF14845">
    <property type="entry name" value="Glycohydro_20b2"/>
    <property type="match status" value="1"/>
</dbReference>
<reference evidence="12" key="1">
    <citation type="submission" date="2021-09" db="EMBL/GenBank/DDBJ databases">
        <authorList>
            <consortium name="AG Swart"/>
            <person name="Singh M."/>
            <person name="Singh A."/>
            <person name="Seah K."/>
            <person name="Emmerich C."/>
        </authorList>
    </citation>
    <scope>NUCLEOTIDE SEQUENCE</scope>
    <source>
        <strain evidence="12">ATCC30299</strain>
    </source>
</reference>
<dbReference type="SUPFAM" id="SSF55545">
    <property type="entry name" value="beta-N-acetylhexosaminidase-like domain"/>
    <property type="match status" value="1"/>
</dbReference>